<comment type="caution">
    <text evidence="2">The sequence shown here is derived from an EMBL/GenBank/DDBJ whole genome shotgun (WGS) entry which is preliminary data.</text>
</comment>
<organism evidence="2 3">
    <name type="scientific">Microbacterium pumilum</name>
    <dbReference type="NCBI Taxonomy" id="344165"/>
    <lineage>
        <taxon>Bacteria</taxon>
        <taxon>Bacillati</taxon>
        <taxon>Actinomycetota</taxon>
        <taxon>Actinomycetes</taxon>
        <taxon>Micrococcales</taxon>
        <taxon>Microbacteriaceae</taxon>
        <taxon>Microbacterium</taxon>
    </lineage>
</organism>
<dbReference type="HAMAP" id="MF_00775">
    <property type="entry name" value="UPF0311"/>
    <property type="match status" value="1"/>
</dbReference>
<protein>
    <recommendedName>
        <fullName evidence="1">UPF0311 protein GCM10009777_01410</fullName>
    </recommendedName>
</protein>
<dbReference type="PANTHER" id="PTHR37315">
    <property type="entry name" value="UPF0311 PROTEIN BLR7842"/>
    <property type="match status" value="1"/>
</dbReference>
<evidence type="ECO:0000313" key="2">
    <source>
        <dbReference type="EMBL" id="GAA1973040.1"/>
    </source>
</evidence>
<evidence type="ECO:0000313" key="3">
    <source>
        <dbReference type="Proteomes" id="UP001500326"/>
    </source>
</evidence>
<dbReference type="RefSeq" id="WP_344057546.1">
    <property type="nucleotide sequence ID" value="NZ_BAAAOH010000001.1"/>
</dbReference>
<comment type="similarity">
    <text evidence="1">Belongs to the UPF0311 family.</text>
</comment>
<reference evidence="2 3" key="1">
    <citation type="journal article" date="2019" name="Int. J. Syst. Evol. Microbiol.">
        <title>The Global Catalogue of Microorganisms (GCM) 10K type strain sequencing project: providing services to taxonomists for standard genome sequencing and annotation.</title>
        <authorList>
            <consortium name="The Broad Institute Genomics Platform"/>
            <consortium name="The Broad Institute Genome Sequencing Center for Infectious Disease"/>
            <person name="Wu L."/>
            <person name="Ma J."/>
        </authorList>
    </citation>
    <scope>NUCLEOTIDE SEQUENCE [LARGE SCALE GENOMIC DNA]</scope>
    <source>
        <strain evidence="2 3">JCM 14902</strain>
    </source>
</reference>
<name>A0ABN2RQ96_9MICO</name>
<dbReference type="Proteomes" id="UP001500326">
    <property type="component" value="Unassembled WGS sequence"/>
</dbReference>
<dbReference type="EMBL" id="BAAAOH010000001">
    <property type="protein sequence ID" value="GAA1973040.1"/>
    <property type="molecule type" value="Genomic_DNA"/>
</dbReference>
<proteinExistence type="inferred from homology"/>
<dbReference type="PANTHER" id="PTHR37315:SF1">
    <property type="entry name" value="UPF0311 PROTEIN BLR7842"/>
    <property type="match status" value="1"/>
</dbReference>
<evidence type="ECO:0000256" key="1">
    <source>
        <dbReference type="HAMAP-Rule" id="MF_00775"/>
    </source>
</evidence>
<sequence>MTAAPVPGLEPAFEVEVVLGPLEDHGPTRRGHRRVVPIVGGSVRGAFDAEILPGGADWQIVRDDGAIEVDARYTARTADAAHVLIHATGVRSGPPDVLEALLRGEPVDPSAYYFRTVVTLEASSTELASLQNSIFVASAVRTADRVTYTAYRVT</sequence>
<gene>
    <name evidence="2" type="ORF">GCM10009777_01410</name>
</gene>
<dbReference type="Pfam" id="PF11578">
    <property type="entry name" value="DUF3237"/>
    <property type="match status" value="1"/>
</dbReference>
<accession>A0ABN2RQ96</accession>
<dbReference type="Gene3D" id="2.40.160.20">
    <property type="match status" value="1"/>
</dbReference>
<keyword evidence="3" id="KW-1185">Reference proteome</keyword>
<dbReference type="InterPro" id="IPR020915">
    <property type="entry name" value="UPF0311"/>
</dbReference>